<proteinExistence type="predicted"/>
<reference evidence="2 3" key="1">
    <citation type="submission" date="2016-07" db="EMBL/GenBank/DDBJ databases">
        <title>Pervasive Adenine N6-methylation of Active Genes in Fungi.</title>
        <authorList>
            <consortium name="DOE Joint Genome Institute"/>
            <person name="Mondo S.J."/>
            <person name="Dannebaum R.O."/>
            <person name="Kuo R.C."/>
            <person name="Labutti K."/>
            <person name="Haridas S."/>
            <person name="Kuo A."/>
            <person name="Salamov A."/>
            <person name="Ahrendt S.R."/>
            <person name="Lipzen A."/>
            <person name="Sullivan W."/>
            <person name="Andreopoulos W.B."/>
            <person name="Clum A."/>
            <person name="Lindquist E."/>
            <person name="Daum C."/>
            <person name="Ramamoorthy G.K."/>
            <person name="Gryganskyi A."/>
            <person name="Culley D."/>
            <person name="Magnuson J.K."/>
            <person name="James T.Y."/>
            <person name="O'Malley M.A."/>
            <person name="Stajich J.E."/>
            <person name="Spatafora J.W."/>
            <person name="Visel A."/>
            <person name="Grigoriev I.V."/>
        </authorList>
    </citation>
    <scope>NUCLEOTIDE SEQUENCE [LARGE SCALE GENOMIC DNA]</scope>
    <source>
        <strain evidence="2 3">CBS 115471</strain>
    </source>
</reference>
<accession>A0A1Y1ZN47</accession>
<sequence>MSDTHYSNYKYPPRHPPNWGGTSVLSYAPGPLLEAGTFEIPRSLKEVTDSVHDNVPSSLPKETATRDEVRYFLFDLLTVKEYKIAKNWPQWVIETVAHWDRDGYSFLAMEDNFESLCPLNPRHIDGLNYKERKSIITHPPPQCRATIGRVISNFVKRERARAIDKDRIAQEWQKIQQGNIERRNSMRSVYGDQNIVTMRPYTPSHSAMTMYRGFGDLPRAYAYGQNVAQPGVQQIGEERSISTEEYDRRSYSTAPSSIYPPPGGAAVHRSSTPQSVRPPSSAYLMQQHAHLAPSRIPSSAQSARNSQYQLPTNAPAHTYARQQPYPANAHLEHTTPTAYPQPAFPHPPAYTQQQNYANRSSVGSVCASELTERQPTYNQNYAASVHNHSYYPSRQSTPQIVHRPTDYQQPSNQMPHRQSYSDLRGAANDRVPGNVRGLQQRSSRSSMLAEPIIEMPANNPVAERTSSFSLRRAAAEQMAHNNGKVAGLAVELENSHISEKPVLTYAPSIASSKGSSRYRNNAQAPPPRPSSRGTSIYAPDYTAPSAPRTFSMRSRKSVSMLDRLVQESFPDFPSIRKTPYSAPSVAPSMAVSDDRAKIRKVSSAHSIRSVKSKRSMHFNSLEAVPEDARSVNTQYKSVSFALEGEPPMVSAFQSSTRSSANWLRDQRALAKAEFVTLKGTDATEYDVVFERKVKAMASLVSPFAGDNKDERFGPSTRVDRGDGEPAPTLVESIHKMEVLRGKKPCGVPSGVLNSNPTCNDASFWRGRGA</sequence>
<feature type="region of interest" description="Disordered" evidence="1">
    <location>
        <begin position="424"/>
        <end position="445"/>
    </location>
</feature>
<gene>
    <name evidence="2" type="ORF">BCR34DRAFT_614623</name>
</gene>
<feature type="region of interest" description="Disordered" evidence="1">
    <location>
        <begin position="331"/>
        <end position="351"/>
    </location>
</feature>
<comment type="caution">
    <text evidence="2">The sequence shown here is derived from an EMBL/GenBank/DDBJ whole genome shotgun (WGS) entry which is preliminary data.</text>
</comment>
<name>A0A1Y1ZN47_9PLEO</name>
<feature type="compositionally biased region" description="Polar residues" evidence="1">
    <location>
        <begin position="296"/>
        <end position="307"/>
    </location>
</feature>
<keyword evidence="3" id="KW-1185">Reference proteome</keyword>
<protein>
    <submittedName>
        <fullName evidence="2">Uncharacterized protein</fullName>
    </submittedName>
</protein>
<dbReference type="AlphaFoldDB" id="A0A1Y1ZN47"/>
<evidence type="ECO:0000256" key="1">
    <source>
        <dbReference type="SAM" id="MobiDB-lite"/>
    </source>
</evidence>
<feature type="region of interest" description="Disordered" evidence="1">
    <location>
        <begin position="511"/>
        <end position="548"/>
    </location>
</feature>
<feature type="region of interest" description="Disordered" evidence="1">
    <location>
        <begin position="233"/>
        <end position="307"/>
    </location>
</feature>
<feature type="compositionally biased region" description="Polar residues" evidence="1">
    <location>
        <begin position="269"/>
        <end position="278"/>
    </location>
</feature>
<organism evidence="2 3">
    <name type="scientific">Clohesyomyces aquaticus</name>
    <dbReference type="NCBI Taxonomy" id="1231657"/>
    <lineage>
        <taxon>Eukaryota</taxon>
        <taxon>Fungi</taxon>
        <taxon>Dikarya</taxon>
        <taxon>Ascomycota</taxon>
        <taxon>Pezizomycotina</taxon>
        <taxon>Dothideomycetes</taxon>
        <taxon>Pleosporomycetidae</taxon>
        <taxon>Pleosporales</taxon>
        <taxon>Lindgomycetaceae</taxon>
        <taxon>Clohesyomyces</taxon>
    </lineage>
</organism>
<feature type="compositionally biased region" description="Basic and acidic residues" evidence="1">
    <location>
        <begin position="236"/>
        <end position="250"/>
    </location>
</feature>
<evidence type="ECO:0000313" key="2">
    <source>
        <dbReference type="EMBL" id="ORY11427.1"/>
    </source>
</evidence>
<dbReference type="Proteomes" id="UP000193144">
    <property type="component" value="Unassembled WGS sequence"/>
</dbReference>
<dbReference type="EMBL" id="MCFA01000061">
    <property type="protein sequence ID" value="ORY11427.1"/>
    <property type="molecule type" value="Genomic_DNA"/>
</dbReference>
<dbReference type="OrthoDB" id="3946303at2759"/>
<evidence type="ECO:0000313" key="3">
    <source>
        <dbReference type="Proteomes" id="UP000193144"/>
    </source>
</evidence>
<feature type="compositionally biased region" description="Polar residues" evidence="1">
    <location>
        <begin position="511"/>
        <end position="523"/>
    </location>
</feature>